<evidence type="ECO:0000313" key="15">
    <source>
        <dbReference type="Proteomes" id="UP000469558"/>
    </source>
</evidence>
<keyword evidence="8 11" id="KW-0720">Serine protease</keyword>
<keyword evidence="12" id="KW-0732">Signal</keyword>
<dbReference type="GO" id="GO:0006508">
    <property type="term" value="P:proteolysis"/>
    <property type="evidence" value="ECO:0007669"/>
    <property type="project" value="UniProtKB-KW"/>
</dbReference>
<dbReference type="Gene3D" id="3.40.50.200">
    <property type="entry name" value="Peptidase S8/S53 domain"/>
    <property type="match status" value="1"/>
</dbReference>
<dbReference type="InterPro" id="IPR050819">
    <property type="entry name" value="Tripeptidyl-peptidase_I"/>
</dbReference>
<comment type="cofactor">
    <cofactor evidence="11">
        <name>Ca(2+)</name>
        <dbReference type="ChEBI" id="CHEBI:29108"/>
    </cofactor>
    <text evidence="11">Binds 1 Ca(2+) ion per subunit.</text>
</comment>
<feature type="binding site" evidence="11">
    <location>
        <position position="616"/>
    </location>
    <ligand>
        <name>Ca(2+)</name>
        <dbReference type="ChEBI" id="CHEBI:29108"/>
    </ligand>
</feature>
<feature type="active site" description="Charge relay system" evidence="11">
    <location>
        <position position="575"/>
    </location>
</feature>
<evidence type="ECO:0000256" key="4">
    <source>
        <dbReference type="ARBA" id="ARBA00012462"/>
    </source>
</evidence>
<keyword evidence="6 11" id="KW-0479">Metal-binding</keyword>
<dbReference type="InterPro" id="IPR015366">
    <property type="entry name" value="S53_propep"/>
</dbReference>
<dbReference type="PANTHER" id="PTHR14218">
    <property type="entry name" value="PROTEASE S8 TRIPEPTIDYL PEPTIDASE I CLN2"/>
    <property type="match status" value="1"/>
</dbReference>
<dbReference type="GO" id="GO:0004252">
    <property type="term" value="F:serine-type endopeptidase activity"/>
    <property type="evidence" value="ECO:0007669"/>
    <property type="project" value="UniProtKB-UniRule"/>
</dbReference>
<feature type="domain" description="Peptidase S53" evidence="13">
    <location>
        <begin position="230"/>
        <end position="657"/>
    </location>
</feature>
<dbReference type="SUPFAM" id="SSF52743">
    <property type="entry name" value="Subtilisin-like"/>
    <property type="match status" value="1"/>
</dbReference>
<dbReference type="PANTHER" id="PTHR14218:SF19">
    <property type="entry name" value="SERINE PROTEASE AORO, PUTATIVE (AFU_ORTHOLOGUE AFUA_6G10250)-RELATED"/>
    <property type="match status" value="1"/>
</dbReference>
<feature type="active site" description="Charge relay system" evidence="11">
    <location>
        <position position="307"/>
    </location>
</feature>
<keyword evidence="9 11" id="KW-0106">Calcium</keyword>
<accession>A0A8T9C6J0</accession>
<dbReference type="CDD" id="cd11377">
    <property type="entry name" value="Pro-peptidase_S53"/>
    <property type="match status" value="1"/>
</dbReference>
<organism evidence="14 15">
    <name type="scientific">Lachnellula suecica</name>
    <dbReference type="NCBI Taxonomy" id="602035"/>
    <lineage>
        <taxon>Eukaryota</taxon>
        <taxon>Fungi</taxon>
        <taxon>Dikarya</taxon>
        <taxon>Ascomycota</taxon>
        <taxon>Pezizomycotina</taxon>
        <taxon>Leotiomycetes</taxon>
        <taxon>Helotiales</taxon>
        <taxon>Lachnaceae</taxon>
        <taxon>Lachnellula</taxon>
    </lineage>
</organism>
<evidence type="ECO:0000259" key="13">
    <source>
        <dbReference type="PROSITE" id="PS51695"/>
    </source>
</evidence>
<evidence type="ECO:0000256" key="6">
    <source>
        <dbReference type="ARBA" id="ARBA00022723"/>
    </source>
</evidence>
<dbReference type="InterPro" id="IPR030400">
    <property type="entry name" value="Sedolisin_dom"/>
</dbReference>
<dbReference type="GO" id="GO:0008240">
    <property type="term" value="F:tripeptidyl-peptidase activity"/>
    <property type="evidence" value="ECO:0007669"/>
    <property type="project" value="TreeGrafter"/>
</dbReference>
<evidence type="ECO:0000256" key="12">
    <source>
        <dbReference type="SAM" id="SignalP"/>
    </source>
</evidence>
<feature type="chain" id="PRO_5035827328" description="tripeptidyl-peptidase II" evidence="12">
    <location>
        <begin position="19"/>
        <end position="658"/>
    </location>
</feature>
<evidence type="ECO:0000256" key="7">
    <source>
        <dbReference type="ARBA" id="ARBA00022801"/>
    </source>
</evidence>
<comment type="catalytic activity">
    <reaction evidence="1">
        <text>Release of an N-terminal tripeptide from a polypeptide.</text>
        <dbReference type="EC" id="3.4.14.10"/>
    </reaction>
</comment>
<keyword evidence="15" id="KW-1185">Reference proteome</keyword>
<keyword evidence="7 11" id="KW-0378">Hydrolase</keyword>
<evidence type="ECO:0000256" key="9">
    <source>
        <dbReference type="ARBA" id="ARBA00022837"/>
    </source>
</evidence>
<dbReference type="SUPFAM" id="SSF54897">
    <property type="entry name" value="Protease propeptides/inhibitors"/>
    <property type="match status" value="1"/>
</dbReference>
<comment type="caution">
    <text evidence="14">The sequence shown here is derived from an EMBL/GenBank/DDBJ whole genome shotgun (WGS) entry which is preliminary data.</text>
</comment>
<dbReference type="InterPro" id="IPR000209">
    <property type="entry name" value="Peptidase_S8/S53_dom"/>
</dbReference>
<gene>
    <name evidence="14" type="primary">sed1_3</name>
    <name evidence="14" type="ORF">LSUE1_G004310</name>
</gene>
<reference evidence="14 15" key="1">
    <citation type="submission" date="2018-05" db="EMBL/GenBank/DDBJ databases">
        <title>Genome sequencing and assembly of the regulated plant pathogen Lachnellula willkommii and related sister species for the development of diagnostic species identification markers.</title>
        <authorList>
            <person name="Giroux E."/>
            <person name="Bilodeau G."/>
        </authorList>
    </citation>
    <scope>NUCLEOTIDE SEQUENCE [LARGE SCALE GENOMIC DNA]</scope>
    <source>
        <strain evidence="14 15">CBS 268.59</strain>
    </source>
</reference>
<evidence type="ECO:0000256" key="3">
    <source>
        <dbReference type="ARBA" id="ARBA00004239"/>
    </source>
</evidence>
<keyword evidence="5 11" id="KW-0645">Protease</keyword>
<dbReference type="Pfam" id="PF00082">
    <property type="entry name" value="Peptidase_S8"/>
    <property type="match status" value="1"/>
</dbReference>
<keyword evidence="10" id="KW-0865">Zymogen</keyword>
<evidence type="ECO:0000256" key="8">
    <source>
        <dbReference type="ARBA" id="ARBA00022825"/>
    </source>
</evidence>
<dbReference type="Pfam" id="PF09286">
    <property type="entry name" value="Pro-kuma_activ"/>
    <property type="match status" value="1"/>
</dbReference>
<name>A0A8T9C6J0_9HELO</name>
<comment type="function">
    <text evidence="2">Secreted tripeptidyl-peptidase which degrades proteins at acidic pHs and is involved in virulence.</text>
</comment>
<dbReference type="PROSITE" id="PS51695">
    <property type="entry name" value="SEDOLISIN"/>
    <property type="match status" value="1"/>
</dbReference>
<dbReference type="Proteomes" id="UP000469558">
    <property type="component" value="Unassembled WGS sequence"/>
</dbReference>
<dbReference type="GO" id="GO:0046872">
    <property type="term" value="F:metal ion binding"/>
    <property type="evidence" value="ECO:0007669"/>
    <property type="project" value="UniProtKB-UniRule"/>
</dbReference>
<feature type="active site" description="Charge relay system" evidence="11">
    <location>
        <position position="303"/>
    </location>
</feature>
<evidence type="ECO:0000256" key="2">
    <source>
        <dbReference type="ARBA" id="ARBA00002451"/>
    </source>
</evidence>
<dbReference type="SMART" id="SM00944">
    <property type="entry name" value="Pro-kuma_activ"/>
    <property type="match status" value="1"/>
</dbReference>
<dbReference type="EMBL" id="QGMK01000968">
    <property type="protein sequence ID" value="TVY75723.1"/>
    <property type="molecule type" value="Genomic_DNA"/>
</dbReference>
<evidence type="ECO:0000256" key="10">
    <source>
        <dbReference type="ARBA" id="ARBA00023145"/>
    </source>
</evidence>
<evidence type="ECO:0000256" key="5">
    <source>
        <dbReference type="ARBA" id="ARBA00022670"/>
    </source>
</evidence>
<dbReference type="GO" id="GO:0005576">
    <property type="term" value="C:extracellular region"/>
    <property type="evidence" value="ECO:0007669"/>
    <property type="project" value="UniProtKB-SubCell"/>
</dbReference>
<evidence type="ECO:0000256" key="1">
    <source>
        <dbReference type="ARBA" id="ARBA00001910"/>
    </source>
</evidence>
<evidence type="ECO:0000256" key="11">
    <source>
        <dbReference type="PROSITE-ProRule" id="PRU01032"/>
    </source>
</evidence>
<dbReference type="EC" id="3.4.14.10" evidence="4"/>
<sequence>MHLSSILLAGICAAAVGAIPSTHNHVVHEKRTAEPRHWEKKARLNPKAVLPMRIGLTQRNLDKGGELLMEISRHDSPKYGQHYSPEEIIEIFAPAQDSVDAVKSWLESAGIEAQRISQSVNKQWIQFDAKVEEAERILKTEYHSYEHKSSGVSNPACSEYHVPLHVQEHVDYITPGLRLMTGGKTTEEAKKKKRSFRTGNAKFSGPILGPILQGLKNKTIAEELAECDTYITPPCIAAMYNITQATKAASGNMMGIFEEGDFYDEESLILFFATFAQNIPITTTPKLEGIDGGFAPGLYATGESDLDLQISYPIIYPQNSVIFQTDDLNYAEGIEGGGGFLNTFFDAIDGSYCTYSAFGETGNASIDPVYPDPLPTGYEGQLQCGVYKPTNVISISYGEQEDDLPTNYQQRQCSEMMKLGMQGVSIILASGDSGVAARSTDDNNADGCLGTGEVFNPDFPASCPYLTAVGATYLPPGANYAKDEEISVTRFPSGGGFSNIYPQPSYQNTTLATYFTQHDPGYKYYSTSGTNNPSAATTNRGIYNRAGRGYPDVSAVGDNVLIYVNGRPTVIGGTSASAPVFGAILNRINEERLAVGKKTVGFVNPTLYANPGMFHDITNGTNPGCNTNGFSAVEGWDPLSGLGTPNYPAMLEVFMALP</sequence>
<dbReference type="AlphaFoldDB" id="A0A8T9C6J0"/>
<feature type="binding site" evidence="11">
    <location>
        <position position="617"/>
    </location>
    <ligand>
        <name>Ca(2+)</name>
        <dbReference type="ChEBI" id="CHEBI:29108"/>
    </ligand>
</feature>
<dbReference type="InterPro" id="IPR036852">
    <property type="entry name" value="Peptidase_S8/S53_dom_sf"/>
</dbReference>
<evidence type="ECO:0000313" key="14">
    <source>
        <dbReference type="EMBL" id="TVY75723.1"/>
    </source>
</evidence>
<protein>
    <recommendedName>
        <fullName evidence="4">tripeptidyl-peptidase II</fullName>
        <ecNumber evidence="4">3.4.14.10</ecNumber>
    </recommendedName>
</protein>
<comment type="subcellular location">
    <subcellularLocation>
        <location evidence="3">Secreted</location>
        <location evidence="3">Extracellular space</location>
    </subcellularLocation>
</comment>
<feature type="signal peptide" evidence="12">
    <location>
        <begin position="1"/>
        <end position="18"/>
    </location>
</feature>
<feature type="binding site" evidence="11">
    <location>
        <position position="635"/>
    </location>
    <ligand>
        <name>Ca(2+)</name>
        <dbReference type="ChEBI" id="CHEBI:29108"/>
    </ligand>
</feature>
<dbReference type="CDD" id="cd04056">
    <property type="entry name" value="Peptidases_S53"/>
    <property type="match status" value="1"/>
</dbReference>
<proteinExistence type="predicted"/>
<dbReference type="OrthoDB" id="409122at2759"/>
<feature type="binding site" evidence="11">
    <location>
        <position position="637"/>
    </location>
    <ligand>
        <name>Ca(2+)</name>
        <dbReference type="ChEBI" id="CHEBI:29108"/>
    </ligand>
</feature>